<reference evidence="10" key="1">
    <citation type="submission" date="2022-04" db="EMBL/GenBank/DDBJ databases">
        <title>Lysobacter sp. CAU 1642 isolated from sea sand.</title>
        <authorList>
            <person name="Kim W."/>
        </authorList>
    </citation>
    <scope>NUCLEOTIDE SEQUENCE</scope>
    <source>
        <strain evidence="10">CAU 1642</strain>
    </source>
</reference>
<evidence type="ECO:0000259" key="8">
    <source>
        <dbReference type="PROSITE" id="PS50045"/>
    </source>
</evidence>
<accession>A0ABT0GDG8</accession>
<feature type="modified residue" description="4-aspartylphosphate" evidence="6">
    <location>
        <position position="107"/>
    </location>
</feature>
<keyword evidence="6" id="KW-0597">Phosphoprotein</keyword>
<keyword evidence="4" id="KW-0238">DNA-binding</keyword>
<dbReference type="SUPFAM" id="SSF46689">
    <property type="entry name" value="Homeodomain-like"/>
    <property type="match status" value="1"/>
</dbReference>
<dbReference type="InterPro" id="IPR027417">
    <property type="entry name" value="P-loop_NTPase"/>
</dbReference>
<dbReference type="Gene3D" id="3.40.50.300">
    <property type="entry name" value="P-loop containing nucleotide triphosphate hydrolases"/>
    <property type="match status" value="1"/>
</dbReference>
<dbReference type="Gene3D" id="3.40.50.2300">
    <property type="match status" value="1"/>
</dbReference>
<dbReference type="InterPro" id="IPR025943">
    <property type="entry name" value="Sigma_54_int_dom_ATP-bd_2"/>
</dbReference>
<dbReference type="InterPro" id="IPR025944">
    <property type="entry name" value="Sigma_54_int_dom_CS"/>
</dbReference>
<dbReference type="PROSITE" id="PS50045">
    <property type="entry name" value="SIGMA54_INTERACT_4"/>
    <property type="match status" value="1"/>
</dbReference>
<dbReference type="Pfam" id="PF02954">
    <property type="entry name" value="HTH_8"/>
    <property type="match status" value="1"/>
</dbReference>
<dbReference type="CDD" id="cd00156">
    <property type="entry name" value="REC"/>
    <property type="match status" value="1"/>
</dbReference>
<dbReference type="InterPro" id="IPR058031">
    <property type="entry name" value="AAA_lid_NorR"/>
</dbReference>
<dbReference type="Pfam" id="PF25601">
    <property type="entry name" value="AAA_lid_14"/>
    <property type="match status" value="1"/>
</dbReference>
<dbReference type="SMART" id="SM00448">
    <property type="entry name" value="REC"/>
    <property type="match status" value="1"/>
</dbReference>
<dbReference type="PROSITE" id="PS50110">
    <property type="entry name" value="RESPONSE_REGULATORY"/>
    <property type="match status" value="1"/>
</dbReference>
<dbReference type="SUPFAM" id="SSF52540">
    <property type="entry name" value="P-loop containing nucleoside triphosphate hydrolases"/>
    <property type="match status" value="1"/>
</dbReference>
<dbReference type="Pfam" id="PF00072">
    <property type="entry name" value="Response_reg"/>
    <property type="match status" value="1"/>
</dbReference>
<evidence type="ECO:0000256" key="2">
    <source>
        <dbReference type="ARBA" id="ARBA00022840"/>
    </source>
</evidence>
<sequence>MSASRSAAMHPSIGNRPDPAQATTRGTARDRAYGMLDAASSNLGKSAPMSEETAPAGRVLAIDDEPEILDTYEAILAKQGLRLTRAETLDEGMRLAVSRPFDVLLLDRNIGYDLGTDAVPELKSQAPGLRIIMATAHRDTEAAMEALRLGIDDYLVKPFSPEQLRIAVARQLEARRLNVKVAALESQVKPASGSAGDLDSRSPTMQQALAMAKQVARTGANVLILGESGTGKNVMARAIHAWSPRAAGQCVTVNCPSLNAELLENELFGHRKGAFTGAQDSSEGRVAQADGGTLFLDEIGDFPMVLQPKLLRFIQEKAYERVGDPVTRQADVRLVTATNRDLATMVERGEFRQDLFYRLNVVAITLPPLRERREDVLDLARGFLTRFARDYGCPARRFSDGAEALLRDYPWPGNVRELQNVVERAVILCPEEAIDREQLSLGETASAAPSLNSAVGSDISLEQLERQHIEAVLARAETLDQASTILGIDASTLYRKRKAYGLK</sequence>
<protein>
    <submittedName>
        <fullName evidence="10">Sigma-54 dependent transcriptional regulator</fullName>
    </submittedName>
</protein>
<dbReference type="EMBL" id="JALNMH010000002">
    <property type="protein sequence ID" value="MCK7592601.1"/>
    <property type="molecule type" value="Genomic_DNA"/>
</dbReference>
<dbReference type="InterPro" id="IPR003593">
    <property type="entry name" value="AAA+_ATPase"/>
</dbReference>
<evidence type="ECO:0000313" key="10">
    <source>
        <dbReference type="EMBL" id="MCK7592601.1"/>
    </source>
</evidence>
<evidence type="ECO:0000259" key="9">
    <source>
        <dbReference type="PROSITE" id="PS50110"/>
    </source>
</evidence>
<keyword evidence="3" id="KW-0805">Transcription regulation</keyword>
<dbReference type="Proteomes" id="UP001431449">
    <property type="component" value="Unassembled WGS sequence"/>
</dbReference>
<dbReference type="Gene3D" id="1.10.10.60">
    <property type="entry name" value="Homeodomain-like"/>
    <property type="match status" value="1"/>
</dbReference>
<dbReference type="Pfam" id="PF00158">
    <property type="entry name" value="Sigma54_activat"/>
    <property type="match status" value="1"/>
</dbReference>
<dbReference type="CDD" id="cd00009">
    <property type="entry name" value="AAA"/>
    <property type="match status" value="1"/>
</dbReference>
<gene>
    <name evidence="10" type="ORF">M0G41_02840</name>
</gene>
<dbReference type="PANTHER" id="PTHR32071">
    <property type="entry name" value="TRANSCRIPTIONAL REGULATORY PROTEIN"/>
    <property type="match status" value="1"/>
</dbReference>
<comment type="caution">
    <text evidence="10">The sequence shown here is derived from an EMBL/GenBank/DDBJ whole genome shotgun (WGS) entry which is preliminary data.</text>
</comment>
<dbReference type="RefSeq" id="WP_248204827.1">
    <property type="nucleotide sequence ID" value="NZ_JALNMH010000002.1"/>
</dbReference>
<dbReference type="InterPro" id="IPR002197">
    <property type="entry name" value="HTH_Fis"/>
</dbReference>
<evidence type="ECO:0000256" key="6">
    <source>
        <dbReference type="PROSITE-ProRule" id="PRU00169"/>
    </source>
</evidence>
<evidence type="ECO:0000256" key="5">
    <source>
        <dbReference type="ARBA" id="ARBA00023163"/>
    </source>
</evidence>
<dbReference type="InterPro" id="IPR025662">
    <property type="entry name" value="Sigma_54_int_dom_ATP-bd_1"/>
</dbReference>
<evidence type="ECO:0000313" key="11">
    <source>
        <dbReference type="Proteomes" id="UP001431449"/>
    </source>
</evidence>
<proteinExistence type="predicted"/>
<keyword evidence="11" id="KW-1185">Reference proteome</keyword>
<dbReference type="PANTHER" id="PTHR32071:SF113">
    <property type="entry name" value="ALGINATE BIOSYNTHESIS TRANSCRIPTIONAL REGULATORY PROTEIN ALGB"/>
    <property type="match status" value="1"/>
</dbReference>
<dbReference type="PROSITE" id="PS00675">
    <property type="entry name" value="SIGMA54_INTERACT_1"/>
    <property type="match status" value="1"/>
</dbReference>
<feature type="domain" description="Sigma-54 factor interaction" evidence="8">
    <location>
        <begin position="198"/>
        <end position="427"/>
    </location>
</feature>
<dbReference type="Gene3D" id="1.10.8.60">
    <property type="match status" value="1"/>
</dbReference>
<dbReference type="InterPro" id="IPR011006">
    <property type="entry name" value="CheY-like_superfamily"/>
</dbReference>
<evidence type="ECO:0000256" key="7">
    <source>
        <dbReference type="SAM" id="MobiDB-lite"/>
    </source>
</evidence>
<dbReference type="InterPro" id="IPR002078">
    <property type="entry name" value="Sigma_54_int"/>
</dbReference>
<name>A0ABT0GDG8_9GAMM</name>
<organism evidence="10 11">
    <name type="scientific">Pseudomarimonas salicorniae</name>
    <dbReference type="NCBI Taxonomy" id="2933270"/>
    <lineage>
        <taxon>Bacteria</taxon>
        <taxon>Pseudomonadati</taxon>
        <taxon>Pseudomonadota</taxon>
        <taxon>Gammaproteobacteria</taxon>
        <taxon>Lysobacterales</taxon>
        <taxon>Lysobacteraceae</taxon>
        <taxon>Pseudomarimonas</taxon>
    </lineage>
</organism>
<keyword evidence="2" id="KW-0067">ATP-binding</keyword>
<dbReference type="PROSITE" id="PS00676">
    <property type="entry name" value="SIGMA54_INTERACT_2"/>
    <property type="match status" value="1"/>
</dbReference>
<keyword evidence="5" id="KW-0804">Transcription</keyword>
<evidence type="ECO:0000256" key="1">
    <source>
        <dbReference type="ARBA" id="ARBA00022741"/>
    </source>
</evidence>
<dbReference type="SUPFAM" id="SSF52172">
    <property type="entry name" value="CheY-like"/>
    <property type="match status" value="1"/>
</dbReference>
<dbReference type="InterPro" id="IPR009057">
    <property type="entry name" value="Homeodomain-like_sf"/>
</dbReference>
<keyword evidence="1" id="KW-0547">Nucleotide-binding</keyword>
<dbReference type="PROSITE" id="PS00688">
    <property type="entry name" value="SIGMA54_INTERACT_3"/>
    <property type="match status" value="1"/>
</dbReference>
<feature type="domain" description="Response regulatory" evidence="9">
    <location>
        <begin position="58"/>
        <end position="172"/>
    </location>
</feature>
<evidence type="ECO:0000256" key="3">
    <source>
        <dbReference type="ARBA" id="ARBA00023015"/>
    </source>
</evidence>
<dbReference type="InterPro" id="IPR001789">
    <property type="entry name" value="Sig_transdc_resp-reg_receiver"/>
</dbReference>
<dbReference type="SMART" id="SM00382">
    <property type="entry name" value="AAA"/>
    <property type="match status" value="1"/>
</dbReference>
<evidence type="ECO:0000256" key="4">
    <source>
        <dbReference type="ARBA" id="ARBA00023125"/>
    </source>
</evidence>
<feature type="region of interest" description="Disordered" evidence="7">
    <location>
        <begin position="1"/>
        <end position="27"/>
    </location>
</feature>